<feature type="transmembrane region" description="Helical" evidence="8">
    <location>
        <begin position="12"/>
        <end position="35"/>
    </location>
</feature>
<feature type="transmembrane region" description="Helical" evidence="8">
    <location>
        <begin position="98"/>
        <end position="121"/>
    </location>
</feature>
<dbReference type="PANTHER" id="PTHR42929">
    <property type="entry name" value="INNER MEMBRANE ABC TRANSPORTER PERMEASE PROTEIN YDCU-RELATED-RELATED"/>
    <property type="match status" value="1"/>
</dbReference>
<gene>
    <name evidence="10" type="ORF">DD666_05270</name>
</gene>
<accession>A0A356LDA3</accession>
<reference evidence="10 11" key="1">
    <citation type="journal article" date="2018" name="Nat. Biotechnol.">
        <title>A standardized bacterial taxonomy based on genome phylogeny substantially revises the tree of life.</title>
        <authorList>
            <person name="Parks D.H."/>
            <person name="Chuvochina M."/>
            <person name="Waite D.W."/>
            <person name="Rinke C."/>
            <person name="Skarshewski A."/>
            <person name="Chaumeil P.A."/>
            <person name="Hugenholtz P."/>
        </authorList>
    </citation>
    <scope>NUCLEOTIDE SEQUENCE [LARGE SCALE GENOMIC DNA]</scope>
    <source>
        <strain evidence="10">UBA10707</strain>
    </source>
</reference>
<comment type="similarity">
    <text evidence="2">Belongs to the binding-protein-dependent transport system permease family. CysTW subfamily.</text>
</comment>
<dbReference type="AlphaFoldDB" id="A0A356LDA3"/>
<evidence type="ECO:0000256" key="3">
    <source>
        <dbReference type="ARBA" id="ARBA00022448"/>
    </source>
</evidence>
<dbReference type="Proteomes" id="UP000264036">
    <property type="component" value="Unassembled WGS sequence"/>
</dbReference>
<keyword evidence="7 8" id="KW-0472">Membrane</keyword>
<keyword evidence="4" id="KW-1003">Cell membrane</keyword>
<dbReference type="PROSITE" id="PS50928">
    <property type="entry name" value="ABC_TM1"/>
    <property type="match status" value="1"/>
</dbReference>
<dbReference type="InterPro" id="IPR000515">
    <property type="entry name" value="MetI-like"/>
</dbReference>
<dbReference type="GO" id="GO:0055085">
    <property type="term" value="P:transmembrane transport"/>
    <property type="evidence" value="ECO:0007669"/>
    <property type="project" value="InterPro"/>
</dbReference>
<evidence type="ECO:0000256" key="8">
    <source>
        <dbReference type="RuleBase" id="RU363032"/>
    </source>
</evidence>
<organism evidence="10 11">
    <name type="scientific">Advenella kashmirensis</name>
    <dbReference type="NCBI Taxonomy" id="310575"/>
    <lineage>
        <taxon>Bacteria</taxon>
        <taxon>Pseudomonadati</taxon>
        <taxon>Pseudomonadota</taxon>
        <taxon>Betaproteobacteria</taxon>
        <taxon>Burkholderiales</taxon>
        <taxon>Alcaligenaceae</taxon>
    </lineage>
</organism>
<evidence type="ECO:0000256" key="7">
    <source>
        <dbReference type="ARBA" id="ARBA00023136"/>
    </source>
</evidence>
<evidence type="ECO:0000256" key="1">
    <source>
        <dbReference type="ARBA" id="ARBA00004651"/>
    </source>
</evidence>
<feature type="transmembrane region" description="Helical" evidence="8">
    <location>
        <begin position="62"/>
        <end position="86"/>
    </location>
</feature>
<keyword evidence="5 8" id="KW-0812">Transmembrane</keyword>
<keyword evidence="6 8" id="KW-1133">Transmembrane helix</keyword>
<dbReference type="GO" id="GO:0005886">
    <property type="term" value="C:plasma membrane"/>
    <property type="evidence" value="ECO:0007669"/>
    <property type="project" value="UniProtKB-SubCell"/>
</dbReference>
<dbReference type="InterPro" id="IPR035906">
    <property type="entry name" value="MetI-like_sf"/>
</dbReference>
<name>A0A356LDA3_9BURK</name>
<dbReference type="Pfam" id="PF00528">
    <property type="entry name" value="BPD_transp_1"/>
    <property type="match status" value="1"/>
</dbReference>
<dbReference type="SUPFAM" id="SSF161098">
    <property type="entry name" value="MetI-like"/>
    <property type="match status" value="1"/>
</dbReference>
<keyword evidence="3 8" id="KW-0813">Transport</keyword>
<evidence type="ECO:0000313" key="10">
    <source>
        <dbReference type="EMBL" id="HBP28809.1"/>
    </source>
</evidence>
<evidence type="ECO:0000313" key="11">
    <source>
        <dbReference type="Proteomes" id="UP000264036"/>
    </source>
</evidence>
<dbReference type="CDD" id="cd06261">
    <property type="entry name" value="TM_PBP2"/>
    <property type="match status" value="1"/>
</dbReference>
<dbReference type="EMBL" id="DOEK01000008">
    <property type="protein sequence ID" value="HBP28809.1"/>
    <property type="molecule type" value="Genomic_DNA"/>
</dbReference>
<feature type="transmembrane region" description="Helical" evidence="8">
    <location>
        <begin position="141"/>
        <end position="165"/>
    </location>
</feature>
<feature type="transmembrane region" description="Helical" evidence="8">
    <location>
        <begin position="246"/>
        <end position="269"/>
    </location>
</feature>
<feature type="transmembrane region" description="Helical" evidence="8">
    <location>
        <begin position="204"/>
        <end position="226"/>
    </location>
</feature>
<protein>
    <submittedName>
        <fullName evidence="10">ABC transporter permease</fullName>
    </submittedName>
</protein>
<evidence type="ECO:0000256" key="4">
    <source>
        <dbReference type="ARBA" id="ARBA00022475"/>
    </source>
</evidence>
<evidence type="ECO:0000256" key="2">
    <source>
        <dbReference type="ARBA" id="ARBA00007069"/>
    </source>
</evidence>
<comment type="caution">
    <text evidence="10">The sequence shown here is derived from an EMBL/GenBank/DDBJ whole genome shotgun (WGS) entry which is preliminary data.</text>
</comment>
<comment type="subcellular location">
    <subcellularLocation>
        <location evidence="1 8">Cell membrane</location>
        <topology evidence="1 8">Multi-pass membrane protein</topology>
    </subcellularLocation>
</comment>
<dbReference type="Gene3D" id="1.10.3720.10">
    <property type="entry name" value="MetI-like"/>
    <property type="match status" value="1"/>
</dbReference>
<sequence>MRKEPYVLLTPALLLFCGMLIIPMLLVALLSFYAFNGTTGIIPDFSFGNYIKIFSDPYYGEIFLRTAGMALLVTIICLVLGIPETLILARMRAPWRGIFLVMVLGPLLISVVVRTLGWSILMGRQGLINDTLLLLGLIDSPIRLTFTFTGMVIGLVHVMVPFMIISIWATLRKLDPTVEYAGRSLGGSPLTVFRRIIFPQLMPGILSGSIIVFALSASAFATPAILGGRRLKVVATAAYDEFLNSLNWPLGAAIVILLLIANIIIIMGLNRYTERKYRMIFSAGENG</sequence>
<evidence type="ECO:0000259" key="9">
    <source>
        <dbReference type="PROSITE" id="PS50928"/>
    </source>
</evidence>
<evidence type="ECO:0000256" key="6">
    <source>
        <dbReference type="ARBA" id="ARBA00022989"/>
    </source>
</evidence>
<evidence type="ECO:0000256" key="5">
    <source>
        <dbReference type="ARBA" id="ARBA00022692"/>
    </source>
</evidence>
<feature type="domain" description="ABC transmembrane type-1" evidence="9">
    <location>
        <begin position="63"/>
        <end position="269"/>
    </location>
</feature>
<proteinExistence type="inferred from homology"/>
<dbReference type="PANTHER" id="PTHR42929:SF5">
    <property type="entry name" value="ABC TRANSPORTER PERMEASE PROTEIN"/>
    <property type="match status" value="1"/>
</dbReference>